<evidence type="ECO:0000259" key="9">
    <source>
        <dbReference type="Pfam" id="PF02771"/>
    </source>
</evidence>
<evidence type="ECO:0000256" key="4">
    <source>
        <dbReference type="ARBA" id="ARBA00022827"/>
    </source>
</evidence>
<feature type="domain" description="Acyl-CoA dehydrogenase/oxidase N-terminal" evidence="9">
    <location>
        <begin position="369"/>
        <end position="477"/>
    </location>
</feature>
<dbReference type="InterPro" id="IPR013786">
    <property type="entry name" value="AcylCoA_DH/ox_N"/>
</dbReference>
<dbReference type="SUPFAM" id="SSF56645">
    <property type="entry name" value="Acyl-CoA dehydrogenase NM domain-like"/>
    <property type="match status" value="2"/>
</dbReference>
<dbReference type="Pfam" id="PF02770">
    <property type="entry name" value="Acyl-CoA_dh_M"/>
    <property type="match status" value="1"/>
</dbReference>
<dbReference type="InterPro" id="IPR052161">
    <property type="entry name" value="Mycobact_Acyl-CoA_DH"/>
</dbReference>
<accession>A0A6J6A4M7</accession>
<evidence type="ECO:0000313" key="13">
    <source>
        <dbReference type="EMBL" id="CAB4910961.1"/>
    </source>
</evidence>
<dbReference type="EMBL" id="CAFBMT010000001">
    <property type="protein sequence ID" value="CAB4910961.1"/>
    <property type="molecule type" value="Genomic_DNA"/>
</dbReference>
<evidence type="ECO:0000256" key="5">
    <source>
        <dbReference type="ARBA" id="ARBA00023002"/>
    </source>
</evidence>
<keyword evidence="3" id="KW-0285">Flavoprotein</keyword>
<dbReference type="PROSITE" id="PS00072">
    <property type="entry name" value="ACYL_COA_DH_1"/>
    <property type="match status" value="1"/>
</dbReference>
<keyword evidence="5" id="KW-0560">Oxidoreductase</keyword>
<dbReference type="EMBL" id="CAEZYF010000002">
    <property type="protein sequence ID" value="CAB4706993.1"/>
    <property type="molecule type" value="Genomic_DNA"/>
</dbReference>
<evidence type="ECO:0000259" key="8">
    <source>
        <dbReference type="Pfam" id="PF02770"/>
    </source>
</evidence>
<dbReference type="InterPro" id="IPR006091">
    <property type="entry name" value="Acyl-CoA_Oxase/DH_mid-dom"/>
</dbReference>
<evidence type="ECO:0000313" key="11">
    <source>
        <dbReference type="EMBL" id="CAB4706993.1"/>
    </source>
</evidence>
<comment type="cofactor">
    <cofactor evidence="1">
        <name>FAD</name>
        <dbReference type="ChEBI" id="CHEBI:57692"/>
    </cofactor>
</comment>
<evidence type="ECO:0000313" key="12">
    <source>
        <dbReference type="EMBL" id="CAB4850263.1"/>
    </source>
</evidence>
<feature type="region of interest" description="Disordered" evidence="6">
    <location>
        <begin position="738"/>
        <end position="757"/>
    </location>
</feature>
<dbReference type="PANTHER" id="PTHR43292">
    <property type="entry name" value="ACYL-COA DEHYDROGENASE"/>
    <property type="match status" value="1"/>
</dbReference>
<dbReference type="Gene3D" id="1.10.540.10">
    <property type="entry name" value="Acyl-CoA dehydrogenase/oxidase, N-terminal domain"/>
    <property type="match status" value="2"/>
</dbReference>
<gene>
    <name evidence="11" type="ORF">UFOPK2656_00413</name>
    <name evidence="12" type="ORF">UFOPK3267_01124</name>
    <name evidence="13" type="ORF">UFOPK3651_00181</name>
    <name evidence="10" type="ORF">UFOPK4189_00410</name>
</gene>
<dbReference type="EMBL" id="CAESGF010000002">
    <property type="protein sequence ID" value="CAB4362630.1"/>
    <property type="molecule type" value="Genomic_DNA"/>
</dbReference>
<dbReference type="InterPro" id="IPR009075">
    <property type="entry name" value="AcylCo_DH/oxidase_C"/>
</dbReference>
<dbReference type="EMBL" id="CAFBIY010000050">
    <property type="protein sequence ID" value="CAB4850263.1"/>
    <property type="molecule type" value="Genomic_DNA"/>
</dbReference>
<evidence type="ECO:0000259" key="7">
    <source>
        <dbReference type="Pfam" id="PF00441"/>
    </source>
</evidence>
<dbReference type="SUPFAM" id="SSF47203">
    <property type="entry name" value="Acyl-CoA dehydrogenase C-terminal domain-like"/>
    <property type="match status" value="2"/>
</dbReference>
<comment type="similarity">
    <text evidence="2">Belongs to the acyl-CoA dehydrogenase family.</text>
</comment>
<evidence type="ECO:0000256" key="6">
    <source>
        <dbReference type="SAM" id="MobiDB-lite"/>
    </source>
</evidence>
<dbReference type="Gene3D" id="1.20.140.10">
    <property type="entry name" value="Butyryl-CoA Dehydrogenase, subunit A, domain 3"/>
    <property type="match status" value="2"/>
</dbReference>
<dbReference type="GO" id="GO:0003995">
    <property type="term" value="F:acyl-CoA dehydrogenase activity"/>
    <property type="evidence" value="ECO:0007669"/>
    <property type="project" value="InterPro"/>
</dbReference>
<reference evidence="10" key="1">
    <citation type="submission" date="2020-05" db="EMBL/GenBank/DDBJ databases">
        <authorList>
            <person name="Chiriac C."/>
            <person name="Salcher M."/>
            <person name="Ghai R."/>
            <person name="Kavagutti S V."/>
        </authorList>
    </citation>
    <scope>NUCLEOTIDE SEQUENCE</scope>
</reference>
<dbReference type="AlphaFoldDB" id="A0A6J6A4M7"/>
<name>A0A6J6A4M7_9ZZZZ</name>
<dbReference type="InterPro" id="IPR046373">
    <property type="entry name" value="Acyl-CoA_Oxase/DH_mid-dom_sf"/>
</dbReference>
<dbReference type="Pfam" id="PF02771">
    <property type="entry name" value="Acyl-CoA_dh_N"/>
    <property type="match status" value="1"/>
</dbReference>
<evidence type="ECO:0000256" key="1">
    <source>
        <dbReference type="ARBA" id="ARBA00001974"/>
    </source>
</evidence>
<dbReference type="InterPro" id="IPR009100">
    <property type="entry name" value="AcylCoA_DH/oxidase_NM_dom_sf"/>
</dbReference>
<sequence length="757" mass="80891">MSAERDELVDVVRRAVGDRSAARMVTDIGSAYDPAVWDVLHSIGVWSLGLPPEMGGAGGGLDEQLACAEVLGSLAVPVPSTSVWVAAAVLATLAPPPELLQIFSEGKEPVGVLLPADTDAVVTLEVDGGQLSGAVHGAIDGASLCHAIVAAAGRWWWIDLRTPTVTVTMQSAFDHTRPTADVQFASTPAVELGEVDPAAAGADQVTALARALLAADALGAGRAALELAVQYSLDRHAFGHPIGSYQAVKHQLADMLVAVETSASAVAGTAWSAVEGFPDATAALIAKSTACAAGMLATRKSTQIHGAIACTWEHDLHLLMRRAKFDELALSSPGTLLDELGASLVADGAAGTRSGRSPARPLFAVDAADQAFLDELRTWLAAELTDDWRARWRDRDAGARRRAFREWQGFMADAGWVGIHWPVEHGGRDATLAQQVMYHAELAGQNVPGFIGNRGLSLTGPTLIVHGTPEQRQRFVEATRRADILWASGLSERDAGSDLAALSTRAVLDGDEFVVNGHKIWTTNAQFCEWMFTLVRTGPLEPKHDGISVLLIPLDAPGVTVQPIRRNAGDHHFNEVFLDDARVSATNLVGPLNGGWSVARTTLSHEHLTNFLGAQLRQSKVVERIIERARDRGRRGQPIDASLRRRIAESWVNSEVLRLHGMRNVTRTQAGRDPGPEGSIVKLFGQEEEQRLYELAIDVAGVSSLREDSWALSFMSTRASTIGGGTSEIHRNKIAERVLGMPRDPSSEPSKSSSPTG</sequence>
<organism evidence="10">
    <name type="scientific">freshwater metagenome</name>
    <dbReference type="NCBI Taxonomy" id="449393"/>
    <lineage>
        <taxon>unclassified sequences</taxon>
        <taxon>metagenomes</taxon>
        <taxon>ecological metagenomes</taxon>
    </lineage>
</organism>
<dbReference type="Pfam" id="PF00441">
    <property type="entry name" value="Acyl-CoA_dh_1"/>
    <property type="match status" value="2"/>
</dbReference>
<dbReference type="Gene3D" id="2.40.110.10">
    <property type="entry name" value="Butyryl-CoA Dehydrogenase, subunit A, domain 2"/>
    <property type="match status" value="1"/>
</dbReference>
<feature type="domain" description="Acyl-CoA dehydrogenase/oxidase C-terminal" evidence="7">
    <location>
        <begin position="208"/>
        <end position="327"/>
    </location>
</feature>
<dbReference type="InterPro" id="IPR006089">
    <property type="entry name" value="Acyl-CoA_DH_CS"/>
</dbReference>
<feature type="domain" description="Acyl-CoA oxidase/dehydrogenase middle" evidence="8">
    <location>
        <begin position="488"/>
        <end position="580"/>
    </location>
</feature>
<dbReference type="PANTHER" id="PTHR43292:SF3">
    <property type="entry name" value="ACYL-COA DEHYDROGENASE FADE29"/>
    <property type="match status" value="1"/>
</dbReference>
<feature type="compositionally biased region" description="Low complexity" evidence="6">
    <location>
        <begin position="747"/>
        <end position="757"/>
    </location>
</feature>
<dbReference type="InterPro" id="IPR037069">
    <property type="entry name" value="AcylCoA_DH/ox_N_sf"/>
</dbReference>
<proteinExistence type="inferred from homology"/>
<evidence type="ECO:0000313" key="10">
    <source>
        <dbReference type="EMBL" id="CAB4362630.1"/>
    </source>
</evidence>
<dbReference type="GO" id="GO:0050660">
    <property type="term" value="F:flavin adenine dinucleotide binding"/>
    <property type="evidence" value="ECO:0007669"/>
    <property type="project" value="InterPro"/>
</dbReference>
<protein>
    <submittedName>
        <fullName evidence="10">Unannotated protein</fullName>
    </submittedName>
</protein>
<evidence type="ECO:0000256" key="2">
    <source>
        <dbReference type="ARBA" id="ARBA00009347"/>
    </source>
</evidence>
<evidence type="ECO:0000256" key="3">
    <source>
        <dbReference type="ARBA" id="ARBA00022630"/>
    </source>
</evidence>
<feature type="domain" description="Acyl-CoA dehydrogenase/oxidase C-terminal" evidence="7">
    <location>
        <begin position="593"/>
        <end position="739"/>
    </location>
</feature>
<dbReference type="InterPro" id="IPR036250">
    <property type="entry name" value="AcylCo_DH-like_C"/>
</dbReference>
<keyword evidence="4" id="KW-0274">FAD</keyword>
<dbReference type="GO" id="GO:0005886">
    <property type="term" value="C:plasma membrane"/>
    <property type="evidence" value="ECO:0007669"/>
    <property type="project" value="TreeGrafter"/>
</dbReference>